<gene>
    <name evidence="2" type="ORF">ERS008198_03543</name>
</gene>
<proteinExistence type="predicted"/>
<dbReference type="EMBL" id="CQPA01000035">
    <property type="protein sequence ID" value="CNU77825.1"/>
    <property type="molecule type" value="Genomic_DNA"/>
</dbReference>
<organism evidence="2 3">
    <name type="scientific">Salmonella enterica subsp. enterica serovar Bovismorbificans</name>
    <dbReference type="NCBI Taxonomy" id="58097"/>
    <lineage>
        <taxon>Bacteria</taxon>
        <taxon>Pseudomonadati</taxon>
        <taxon>Pseudomonadota</taxon>
        <taxon>Gammaproteobacteria</taxon>
        <taxon>Enterobacterales</taxon>
        <taxon>Enterobacteriaceae</taxon>
        <taxon>Salmonella</taxon>
    </lineage>
</organism>
<evidence type="ECO:0000256" key="1">
    <source>
        <dbReference type="SAM" id="MobiDB-lite"/>
    </source>
</evidence>
<reference evidence="2 3" key="1">
    <citation type="submission" date="2015-03" db="EMBL/GenBank/DDBJ databases">
        <authorList>
            <consortium name="Pathogen Informatics"/>
        </authorList>
    </citation>
    <scope>NUCLEOTIDE SEQUENCE [LARGE SCALE GENOMIC DNA]</scope>
    <source>
        <strain evidence="2 3">A1104</strain>
    </source>
</reference>
<feature type="region of interest" description="Disordered" evidence="1">
    <location>
        <begin position="1"/>
        <end position="26"/>
    </location>
</feature>
<evidence type="ECO:0000313" key="3">
    <source>
        <dbReference type="Proteomes" id="UP000041314"/>
    </source>
</evidence>
<name>A0A655DMW5_SALET</name>
<dbReference type="AlphaFoldDB" id="A0A655DMW5"/>
<protein>
    <submittedName>
        <fullName evidence="2">Uncharacterized protein</fullName>
    </submittedName>
</protein>
<accession>A0A655DMW5</accession>
<sequence length="69" mass="7753">MFFPCKRSSPREGEPSGRPNPRKSSDVRVVMELHKMNGKNVRVATIALGNIWRRIMSRSLTPSACAARI</sequence>
<evidence type="ECO:0000313" key="2">
    <source>
        <dbReference type="EMBL" id="CNU77825.1"/>
    </source>
</evidence>
<dbReference type="Proteomes" id="UP000041314">
    <property type="component" value="Unassembled WGS sequence"/>
</dbReference>